<dbReference type="SUPFAM" id="SSF103473">
    <property type="entry name" value="MFS general substrate transporter"/>
    <property type="match status" value="1"/>
</dbReference>
<feature type="transmembrane region" description="Helical" evidence="7">
    <location>
        <begin position="35"/>
        <end position="56"/>
    </location>
</feature>
<accession>F4G2K9</accession>
<dbReference type="PANTHER" id="PTHR43045:SF1">
    <property type="entry name" value="SHIKIMATE TRANSPORTER"/>
    <property type="match status" value="1"/>
</dbReference>
<dbReference type="eggNOG" id="arCOG02692">
    <property type="taxonomic scope" value="Archaea"/>
</dbReference>
<evidence type="ECO:0000256" key="4">
    <source>
        <dbReference type="ARBA" id="ARBA00022692"/>
    </source>
</evidence>
<keyword evidence="2" id="KW-0813">Transport</keyword>
<evidence type="ECO:0000256" key="1">
    <source>
        <dbReference type="ARBA" id="ARBA00004651"/>
    </source>
</evidence>
<dbReference type="Proteomes" id="UP000007812">
    <property type="component" value="Chromosome"/>
</dbReference>
<evidence type="ECO:0000256" key="3">
    <source>
        <dbReference type="ARBA" id="ARBA00022475"/>
    </source>
</evidence>
<dbReference type="PATRIC" id="fig|1006006.8.peg.947"/>
<sequence length="354" mass="38390">MDWRIPFVTFMGTTTLWFSFFSIGILSIYLKGPLVLNSLFYVSAFSARPLGALFFGRLGDLLGRKVSINLVFFLLFLGDLLVVLRIYVVSPFLIGLALGGWSSFSVFLAESVDQMRGSWTSLVQLSVPAGLLLSLGVAITPLTLLFPSLMSALLSIISISLPEPTRFRTGLERHGVKALLKGVGIKAGESSNFYLFTSFSIPFLLKAGLRVGLFPILVLSVEELILMIPIGVLSDLVGKSKVMRGGTILMFSSVLVLIVSALLKDFALTMLSFLVFGLGDTLSYAPQAAYLAELYKPEHRVTMVGLAYQISALLSGGMTVLLTSLSLSLLGERMTFIALPLISLVFSMISMLSI</sequence>
<keyword evidence="3" id="KW-1003">Cell membrane</keyword>
<feature type="transmembrane region" description="Helical" evidence="7">
    <location>
        <begin position="92"/>
        <end position="109"/>
    </location>
</feature>
<evidence type="ECO:0000256" key="5">
    <source>
        <dbReference type="ARBA" id="ARBA00022989"/>
    </source>
</evidence>
<dbReference type="KEGG" id="mcn:Mcup_0952"/>
<organism evidence="9 10">
    <name type="scientific">Metallosphaera cuprina (strain Ar-4)</name>
    <dbReference type="NCBI Taxonomy" id="1006006"/>
    <lineage>
        <taxon>Archaea</taxon>
        <taxon>Thermoproteota</taxon>
        <taxon>Thermoprotei</taxon>
        <taxon>Sulfolobales</taxon>
        <taxon>Sulfolobaceae</taxon>
        <taxon>Metallosphaera</taxon>
    </lineage>
</organism>
<name>F4G2K9_METCR</name>
<proteinExistence type="predicted"/>
<comment type="subcellular location">
    <subcellularLocation>
        <location evidence="1">Cell membrane</location>
        <topology evidence="1">Multi-pass membrane protein</topology>
    </subcellularLocation>
</comment>
<feature type="transmembrane region" description="Helical" evidence="7">
    <location>
        <begin position="7"/>
        <end position="29"/>
    </location>
</feature>
<dbReference type="RefSeq" id="WP_013737555.1">
    <property type="nucleotide sequence ID" value="NC_015435.1"/>
</dbReference>
<feature type="transmembrane region" description="Helical" evidence="7">
    <location>
        <begin position="121"/>
        <end position="139"/>
    </location>
</feature>
<evidence type="ECO:0000256" key="6">
    <source>
        <dbReference type="ARBA" id="ARBA00023136"/>
    </source>
</evidence>
<dbReference type="GO" id="GO:0022857">
    <property type="term" value="F:transmembrane transporter activity"/>
    <property type="evidence" value="ECO:0007669"/>
    <property type="project" value="InterPro"/>
</dbReference>
<feature type="transmembrane region" description="Helical" evidence="7">
    <location>
        <begin position="68"/>
        <end position="86"/>
    </location>
</feature>
<dbReference type="PROSITE" id="PS50850">
    <property type="entry name" value="MFS"/>
    <property type="match status" value="1"/>
</dbReference>
<dbReference type="GeneID" id="10493143"/>
<evidence type="ECO:0000313" key="9">
    <source>
        <dbReference type="EMBL" id="AEB95057.1"/>
    </source>
</evidence>
<dbReference type="InterPro" id="IPR036259">
    <property type="entry name" value="MFS_trans_sf"/>
</dbReference>
<dbReference type="EMBL" id="CP002656">
    <property type="protein sequence ID" value="AEB95057.1"/>
    <property type="molecule type" value="Genomic_DNA"/>
</dbReference>
<keyword evidence="5 7" id="KW-1133">Transmembrane helix</keyword>
<keyword evidence="10" id="KW-1185">Reference proteome</keyword>
<reference evidence="9 10" key="1">
    <citation type="journal article" date="2011" name="J. Bacteriol.">
        <title>Complete genome sequence of Metallosphaera cuprina, a metal sulfide-oxidizing archaeon from a hot spring.</title>
        <authorList>
            <person name="Liu L.J."/>
            <person name="You X.Y."/>
            <person name="Zheng H."/>
            <person name="Wang S."/>
            <person name="Jiang C.Y."/>
            <person name="Liu S.J."/>
        </authorList>
    </citation>
    <scope>NUCLEOTIDE SEQUENCE [LARGE SCALE GENOMIC DNA]</scope>
    <source>
        <strain evidence="9 10">Ar-4</strain>
    </source>
</reference>
<evidence type="ECO:0000259" key="8">
    <source>
        <dbReference type="PROSITE" id="PS50850"/>
    </source>
</evidence>
<gene>
    <name evidence="9" type="ordered locus">Mcup_0952</name>
</gene>
<dbReference type="Pfam" id="PF07690">
    <property type="entry name" value="MFS_1"/>
    <property type="match status" value="1"/>
</dbReference>
<dbReference type="GO" id="GO:0005886">
    <property type="term" value="C:plasma membrane"/>
    <property type="evidence" value="ECO:0007669"/>
    <property type="project" value="UniProtKB-SubCell"/>
</dbReference>
<dbReference type="PANTHER" id="PTHR43045">
    <property type="entry name" value="SHIKIMATE TRANSPORTER"/>
    <property type="match status" value="1"/>
</dbReference>
<evidence type="ECO:0000313" key="10">
    <source>
        <dbReference type="Proteomes" id="UP000007812"/>
    </source>
</evidence>
<evidence type="ECO:0000256" key="2">
    <source>
        <dbReference type="ARBA" id="ARBA00022448"/>
    </source>
</evidence>
<dbReference type="OrthoDB" id="37222at2157"/>
<dbReference type="InterPro" id="IPR005828">
    <property type="entry name" value="MFS_sugar_transport-like"/>
</dbReference>
<dbReference type="Gene3D" id="1.20.1250.20">
    <property type="entry name" value="MFS general substrate transporter like domains"/>
    <property type="match status" value="2"/>
</dbReference>
<dbReference type="STRING" id="1006006.Mcup_0952"/>
<protein>
    <submittedName>
        <fullName evidence="9">Major facilitator transporter</fullName>
    </submittedName>
</protein>
<feature type="transmembrane region" description="Helical" evidence="7">
    <location>
        <begin position="333"/>
        <end position="352"/>
    </location>
</feature>
<dbReference type="InterPro" id="IPR011701">
    <property type="entry name" value="MFS"/>
</dbReference>
<keyword evidence="6 7" id="KW-0472">Membrane</keyword>
<feature type="transmembrane region" description="Helical" evidence="7">
    <location>
        <begin position="304"/>
        <end position="327"/>
    </location>
</feature>
<dbReference type="AlphaFoldDB" id="F4G2K9"/>
<dbReference type="InterPro" id="IPR020846">
    <property type="entry name" value="MFS_dom"/>
</dbReference>
<evidence type="ECO:0000256" key="7">
    <source>
        <dbReference type="SAM" id="Phobius"/>
    </source>
</evidence>
<dbReference type="HOGENOM" id="CLU_782134_0_0_2"/>
<feature type="transmembrane region" description="Helical" evidence="7">
    <location>
        <begin position="211"/>
        <end position="233"/>
    </location>
</feature>
<dbReference type="Pfam" id="PF00083">
    <property type="entry name" value="Sugar_tr"/>
    <property type="match status" value="1"/>
</dbReference>
<feature type="domain" description="Major facilitator superfamily (MFS) profile" evidence="8">
    <location>
        <begin position="144"/>
        <end position="354"/>
    </location>
</feature>
<keyword evidence="4 7" id="KW-0812">Transmembrane</keyword>